<dbReference type="RefSeq" id="WP_157802490.1">
    <property type="nucleotide sequence ID" value="NZ_BOOX01000012.1"/>
</dbReference>
<gene>
    <name evidence="1" type="ORF">CLV28_0912</name>
</gene>
<protein>
    <submittedName>
        <fullName evidence="1">Uncharacterized protein</fullName>
    </submittedName>
</protein>
<evidence type="ECO:0000313" key="2">
    <source>
        <dbReference type="Proteomes" id="UP000231693"/>
    </source>
</evidence>
<dbReference type="AlphaFoldDB" id="A0A2M9D0M4"/>
<proteinExistence type="predicted"/>
<reference evidence="1 2" key="1">
    <citation type="submission" date="2017-11" db="EMBL/GenBank/DDBJ databases">
        <title>Genomic Encyclopedia of Archaeal and Bacterial Type Strains, Phase II (KMG-II): From Individual Species to Whole Genera.</title>
        <authorList>
            <person name="Goeker M."/>
        </authorList>
    </citation>
    <scope>NUCLEOTIDE SEQUENCE [LARGE SCALE GENOMIC DNA]</scope>
    <source>
        <strain evidence="1 2">DSM 25478</strain>
    </source>
</reference>
<dbReference type="Proteomes" id="UP000231693">
    <property type="component" value="Unassembled WGS sequence"/>
</dbReference>
<name>A0A2M9D0M4_9CELL</name>
<keyword evidence="2" id="KW-1185">Reference proteome</keyword>
<sequence length="354" mass="36835">MPPASLPPLPLSTAAGYQARHLLVLPGDVLVDEVETLAVSRFAGARWDVVPAGVEPATVAPRTAAPGEPGVLRTSRHTTLTGPFAPGPGLPPGSAMVFDVVTPRERGEAAFPGSGDRDGLGRAFPAGLPEKEERRAVDWLVEAARRLGGSIAVDVPSSGAPGIVLTPDPGVAVDMTLYSDVWLEPDAAQAVLGQVDGRIRLAMDGVDWQGPPAGIADKPLYRGEQMDPAVRKQIHAAADDVDIAALTSGEPLDGYGLLLDLGVDGMIAVEIGDEPDLPFLLRGLPWAAGGAVSYRVRWEPDDLAASQDEFPPMEYTVARKRSAGIVAALAKALHGAVGGEIADEAGFLVEPDDL</sequence>
<evidence type="ECO:0000313" key="1">
    <source>
        <dbReference type="EMBL" id="PJJ77687.1"/>
    </source>
</evidence>
<dbReference type="OrthoDB" id="3268465at2"/>
<accession>A0A2M9D0M4</accession>
<comment type="caution">
    <text evidence="1">The sequence shown here is derived from an EMBL/GenBank/DDBJ whole genome shotgun (WGS) entry which is preliminary data.</text>
</comment>
<organism evidence="1 2">
    <name type="scientific">Sediminihabitans luteus</name>
    <dbReference type="NCBI Taxonomy" id="1138585"/>
    <lineage>
        <taxon>Bacteria</taxon>
        <taxon>Bacillati</taxon>
        <taxon>Actinomycetota</taxon>
        <taxon>Actinomycetes</taxon>
        <taxon>Micrococcales</taxon>
        <taxon>Cellulomonadaceae</taxon>
        <taxon>Sediminihabitans</taxon>
    </lineage>
</organism>
<dbReference type="EMBL" id="PGFE01000001">
    <property type="protein sequence ID" value="PJJ77687.1"/>
    <property type="molecule type" value="Genomic_DNA"/>
</dbReference>